<evidence type="ECO:0000313" key="3">
    <source>
        <dbReference type="Proteomes" id="UP000077868"/>
    </source>
</evidence>
<dbReference type="EMBL" id="CP015079">
    <property type="protein sequence ID" value="ANH38012.1"/>
    <property type="molecule type" value="Genomic_DNA"/>
</dbReference>
<keyword evidence="1" id="KW-0812">Transmembrane</keyword>
<keyword evidence="3" id="KW-1185">Reference proteome</keyword>
<sequence>MTPTDLHPTSHGRDPALSDAYARLSGSLAPPTDLVGTLDTAITRRRRQRRAGVVAGGALALALVGGTLALTTGGTEPETAPDPAGQGGVNEVVVTRDDGARMGFGPVELSCEEAGRLGQRLTATSPLVTAPGDDDTLLEPLLDISVLVDDVELRRTYELPFEGSSTRKNVSSDEWTLQYFAAVPSSDPTRRANEITSAAPDSSGTIRFDAATCGAVPSLDVTIDAVLGSELEQPAYPIAGRLALP</sequence>
<accession>A0A1A9GK23</accession>
<organism evidence="2 3">
    <name type="scientific">Nocardioides dokdonensis FR1436</name>
    <dbReference type="NCBI Taxonomy" id="1300347"/>
    <lineage>
        <taxon>Bacteria</taxon>
        <taxon>Bacillati</taxon>
        <taxon>Actinomycetota</taxon>
        <taxon>Actinomycetes</taxon>
        <taxon>Propionibacteriales</taxon>
        <taxon>Nocardioidaceae</taxon>
        <taxon>Nocardioides</taxon>
    </lineage>
</organism>
<dbReference type="AlphaFoldDB" id="A0A1A9GK23"/>
<name>A0A1A9GK23_9ACTN</name>
<evidence type="ECO:0000256" key="1">
    <source>
        <dbReference type="SAM" id="Phobius"/>
    </source>
</evidence>
<dbReference type="KEGG" id="ndk:I601_1579"/>
<keyword evidence="1" id="KW-0472">Membrane</keyword>
<gene>
    <name evidence="2" type="ORF">I601_1579</name>
</gene>
<reference evidence="2 3" key="1">
    <citation type="submission" date="2016-03" db="EMBL/GenBank/DDBJ databases">
        <title>Complete genome sequence of a soil Actinobacterium, Nocardioides dokdonensis FR1436.</title>
        <authorList>
            <person name="Kwon S.-K."/>
            <person name="Kim K."/>
            <person name="Kim J.F."/>
        </authorList>
    </citation>
    <scope>NUCLEOTIDE SEQUENCE [LARGE SCALE GENOMIC DNA]</scope>
    <source>
        <strain evidence="2 3">FR1436</strain>
    </source>
</reference>
<proteinExistence type="predicted"/>
<evidence type="ECO:0000313" key="2">
    <source>
        <dbReference type="EMBL" id="ANH38012.1"/>
    </source>
</evidence>
<keyword evidence="1" id="KW-1133">Transmembrane helix</keyword>
<dbReference type="RefSeq" id="WP_068107975.1">
    <property type="nucleotide sequence ID" value="NZ_CP015079.1"/>
</dbReference>
<protein>
    <submittedName>
        <fullName evidence="2">Uncharacterized protein</fullName>
    </submittedName>
</protein>
<dbReference type="PATRIC" id="fig|1300347.3.peg.1579"/>
<dbReference type="Proteomes" id="UP000077868">
    <property type="component" value="Chromosome"/>
</dbReference>
<feature type="transmembrane region" description="Helical" evidence="1">
    <location>
        <begin position="51"/>
        <end position="70"/>
    </location>
</feature>
<dbReference type="STRING" id="1300347.I601_1579"/>